<reference evidence="1 2" key="2">
    <citation type="submission" date="2023-12" db="EMBL/GenBank/DDBJ databases">
        <title>Description of an unclassified Opitutus bacterium of Verrucomicrobiota.</title>
        <authorList>
            <person name="Zhang D.-F."/>
        </authorList>
    </citation>
    <scope>NUCLEOTIDE SEQUENCE [LARGE SCALE GENOMIC DNA]</scope>
    <source>
        <strain evidence="1 2">WL0086</strain>
    </source>
</reference>
<dbReference type="RefSeq" id="WP_221033282.1">
    <property type="nucleotide sequence ID" value="NZ_CP139781.1"/>
</dbReference>
<protein>
    <submittedName>
        <fullName evidence="1">Uncharacterized protein</fullName>
    </submittedName>
</protein>
<sequence length="151" mass="17060">MSSHHNALRTLTVCVLQLGLLPLSPLAHDRIQAHQALERALAQQPGTTLSTSAQLGRSLLREAARRQRRLNRSRAQWYYPLRAFGHTRRYAYRLHARLLAGALAWVIGARCLDEVLSSHCPQVYAQLSVPAQALSEAVDTLMREIAERFER</sequence>
<name>A0ABZ1C241_9BACT</name>
<organism evidence="1 2">
    <name type="scientific">Actomonas aquatica</name>
    <dbReference type="NCBI Taxonomy" id="2866162"/>
    <lineage>
        <taxon>Bacteria</taxon>
        <taxon>Pseudomonadati</taxon>
        <taxon>Verrucomicrobiota</taxon>
        <taxon>Opitutia</taxon>
        <taxon>Opitutales</taxon>
        <taxon>Opitutaceae</taxon>
        <taxon>Actomonas</taxon>
    </lineage>
</organism>
<keyword evidence="2" id="KW-1185">Reference proteome</keyword>
<proteinExistence type="predicted"/>
<dbReference type="Proteomes" id="UP000738431">
    <property type="component" value="Chromosome"/>
</dbReference>
<reference evidence="1 2" key="1">
    <citation type="submission" date="2021-08" db="EMBL/GenBank/DDBJ databases">
        <authorList>
            <person name="Zhang D."/>
            <person name="Zhang A."/>
            <person name="Wang L."/>
        </authorList>
    </citation>
    <scope>NUCLEOTIDE SEQUENCE [LARGE SCALE GENOMIC DNA]</scope>
    <source>
        <strain evidence="1 2">WL0086</strain>
    </source>
</reference>
<evidence type="ECO:0000313" key="2">
    <source>
        <dbReference type="Proteomes" id="UP000738431"/>
    </source>
</evidence>
<evidence type="ECO:0000313" key="1">
    <source>
        <dbReference type="EMBL" id="WRQ85549.1"/>
    </source>
</evidence>
<gene>
    <name evidence="1" type="ORF">K1X11_012120</name>
</gene>
<accession>A0ABZ1C241</accession>
<dbReference type="EMBL" id="CP139781">
    <property type="protein sequence ID" value="WRQ85549.1"/>
    <property type="molecule type" value="Genomic_DNA"/>
</dbReference>